<reference evidence="2 3" key="1">
    <citation type="submission" date="2014-02" db="EMBL/GenBank/DDBJ databases">
        <title>The small core and large imbalanced accessory genome model reveals a collaborative survival strategy of Sorangium cellulosum strains in nature.</title>
        <authorList>
            <person name="Han K."/>
            <person name="Peng R."/>
            <person name="Blom J."/>
            <person name="Li Y.-Z."/>
        </authorList>
    </citation>
    <scope>NUCLEOTIDE SEQUENCE [LARGE SCALE GENOMIC DNA]</scope>
    <source>
        <strain evidence="2 3">So0157-18</strain>
    </source>
</reference>
<dbReference type="Pfam" id="PF01370">
    <property type="entry name" value="Epimerase"/>
    <property type="match status" value="1"/>
</dbReference>
<dbReference type="SUPFAM" id="SSF51735">
    <property type="entry name" value="NAD(P)-binding Rossmann-fold domains"/>
    <property type="match status" value="1"/>
</dbReference>
<accession>A0A150Q0X7</accession>
<dbReference type="InterPro" id="IPR050177">
    <property type="entry name" value="Lipid_A_modif_metabolic_enz"/>
</dbReference>
<name>A0A150Q0X7_SORCE</name>
<dbReference type="AlphaFoldDB" id="A0A150Q0X7"/>
<feature type="domain" description="NAD-dependent epimerase/dehydratase" evidence="1">
    <location>
        <begin position="6"/>
        <end position="258"/>
    </location>
</feature>
<dbReference type="Gene3D" id="3.40.50.720">
    <property type="entry name" value="NAD(P)-binding Rossmann-like Domain"/>
    <property type="match status" value="1"/>
</dbReference>
<evidence type="ECO:0000313" key="3">
    <source>
        <dbReference type="Proteomes" id="UP000075604"/>
    </source>
</evidence>
<dbReference type="PANTHER" id="PTHR43245">
    <property type="entry name" value="BIFUNCTIONAL POLYMYXIN RESISTANCE PROTEIN ARNA"/>
    <property type="match status" value="1"/>
</dbReference>
<dbReference type="Proteomes" id="UP000075604">
    <property type="component" value="Unassembled WGS sequence"/>
</dbReference>
<gene>
    <name evidence="2" type="ORF">BE04_43400</name>
</gene>
<protein>
    <recommendedName>
        <fullName evidence="1">NAD-dependent epimerase/dehydratase domain-containing protein</fullName>
    </recommendedName>
</protein>
<comment type="caution">
    <text evidence="2">The sequence shown here is derived from an EMBL/GenBank/DDBJ whole genome shotgun (WGS) entry which is preliminary data.</text>
</comment>
<organism evidence="2 3">
    <name type="scientific">Sorangium cellulosum</name>
    <name type="common">Polyangium cellulosum</name>
    <dbReference type="NCBI Taxonomy" id="56"/>
    <lineage>
        <taxon>Bacteria</taxon>
        <taxon>Pseudomonadati</taxon>
        <taxon>Myxococcota</taxon>
        <taxon>Polyangia</taxon>
        <taxon>Polyangiales</taxon>
        <taxon>Polyangiaceae</taxon>
        <taxon>Sorangium</taxon>
    </lineage>
</organism>
<dbReference type="InterPro" id="IPR001509">
    <property type="entry name" value="Epimerase_deHydtase"/>
</dbReference>
<evidence type="ECO:0000259" key="1">
    <source>
        <dbReference type="Pfam" id="PF01370"/>
    </source>
</evidence>
<dbReference type="InterPro" id="IPR036291">
    <property type="entry name" value="NAD(P)-bd_dom_sf"/>
</dbReference>
<proteinExistence type="predicted"/>
<dbReference type="PANTHER" id="PTHR43245:SF13">
    <property type="entry name" value="UDP-D-APIOSE_UDP-D-XYLOSE SYNTHASE 2"/>
    <property type="match status" value="1"/>
</dbReference>
<sequence length="359" mass="39464">MRETRIAVVGAGGFIGSHLVPALLERFGCQVDAVDVDLTKLECWDPRVRRIEARVEAPGLVEDVTERCQVVISLTALCNPAQYSTIPLEVIDASFTHLLPLVKRCAERAVRLIHFSTAEVYGRTALDAQGLPTARMHEDDSCFLLGPVGRERWTYSCAKQLLERVIWAHGQHGALPFTIIRPFNTIGARMDFLPGIDGEGTPRVLACFMSALLRGEPLPLVGGGAQRRAFLDVSDMVEAVCRVLERPKQSRGQIFNIGNPDNNVSIAELARLLADAFAERLPERAPAQFRAVSAAEFYGPGYDDTQERIPDVQKAQQLLGWKPQRRLATSLPPIVHDYVERYGARVAAASSLSQLASSA</sequence>
<dbReference type="EMBL" id="JELX01000781">
    <property type="protein sequence ID" value="KYF61619.1"/>
    <property type="molecule type" value="Genomic_DNA"/>
</dbReference>
<evidence type="ECO:0000313" key="2">
    <source>
        <dbReference type="EMBL" id="KYF61619.1"/>
    </source>
</evidence>